<gene>
    <name evidence="1" type="ORF">MRB53_034082</name>
</gene>
<name>A0ACC2KWU7_PERAE</name>
<comment type="caution">
    <text evidence="1">The sequence shown here is derived from an EMBL/GenBank/DDBJ whole genome shotgun (WGS) entry which is preliminary data.</text>
</comment>
<protein>
    <submittedName>
        <fullName evidence="1">Uncharacterized protein</fullName>
    </submittedName>
</protein>
<proteinExistence type="predicted"/>
<accession>A0ACC2KWU7</accession>
<evidence type="ECO:0000313" key="2">
    <source>
        <dbReference type="Proteomes" id="UP001234297"/>
    </source>
</evidence>
<dbReference type="Proteomes" id="UP001234297">
    <property type="component" value="Chromosome 11"/>
</dbReference>
<keyword evidence="2" id="KW-1185">Reference proteome</keyword>
<dbReference type="EMBL" id="CM056819">
    <property type="protein sequence ID" value="KAJ8625552.1"/>
    <property type="molecule type" value="Genomic_DNA"/>
</dbReference>
<evidence type="ECO:0000313" key="1">
    <source>
        <dbReference type="EMBL" id="KAJ8625552.1"/>
    </source>
</evidence>
<sequence>MERPIKQLSPQEWETLIEDFQSAADRCLAQFPGLSLLDLALHSLLRRDTPLPLKSSLILFLDENSLRLIPDPASSSAPALAGVLDALRSLVQSPVDAASLTLYLKEQMMVSSTSFMISLDALDRSPRHLQGLVELLLTVANRPNHSVDRHTRSVACECLRELENAYPCLLAEITPHLWNLCQSERTHASQSYILLLTAAIHNLILRSPAAAPNISLLSTSFPLVPFNIPHSLIEGAAQNLNSSNPNAVWDDGIHVDAVGDCGGARSPGLAPEDALDGEESDLARRLTLMSKEVQQPLAFRLLPLHWLLGFKPIKIQSLVPMASEFYPNVFDPLALKALKLDVLAYCSICIDTSLKIEGIVGEDVGTGTAVVKLFEEGLICVSAFKWLPPWSLETAVAFRTLHKFLIGVRPHSGVDDSSLRVSMESIIFRTIQTKLVNLAWEFRSLVPVIVAFVNRLLGCSSHCCFGERLLQTFDEHLLSKLSIDYKLASYFPIFDRIAEDETVPPCGLLELLTAYIVFLVEKHGPETGLRSWSQGSKVLGICRTMLMHHHSSRVFQPLSQLLAFTCQSFPDVEVRDNARIYLRMLLCIPGVKLRHIMNLGEQLPGVSPSPHLGAFFQAQSPRPSHDAKNLQAVSSYIHLERVIPLLVKQSWSLAISGLGIENNKHGYFEVIGDSKPHIEKEGEGDGGSDVQLPSAAERIEMPQEPLRVMDSKVAEILGILRVHFASIPDFRHMPGFKIKIPCTLRFESEPFSRIWGVDTSGTSSDGVDSLPALYAIVITFSSSAPYGSIPPFHIPFLLGESSRKYHDLSVKGSLDIVPIENGSDEIEEESFRATVIIELEPRKPMPGLVDVSIEANAENGQIIRGPLQSITVGIEDIFLTAVVPSDIMEDAIPEYYSDLFHALWEACGNSSSTGRETFLLKGGKGIAAISGISSVKLLEVPAYDLIGAVERYLAPFIVSVTGQSLVNTVKDGGVIKDVIWKYDTYDDATLVPPAHSSPLQLKYIHNGKDPDSPSSVGKRNMGGFHVLIFLPPRFHLLLQMEVSEISTLVRIRTDHWPCLAYIDDYLESLFLT</sequence>
<reference evidence="1 2" key="1">
    <citation type="journal article" date="2022" name="Hortic Res">
        <title>A haplotype resolved chromosomal level avocado genome allows analysis of novel avocado genes.</title>
        <authorList>
            <person name="Nath O."/>
            <person name="Fletcher S.J."/>
            <person name="Hayward A."/>
            <person name="Shaw L.M."/>
            <person name="Masouleh A.K."/>
            <person name="Furtado A."/>
            <person name="Henry R.J."/>
            <person name="Mitter N."/>
        </authorList>
    </citation>
    <scope>NUCLEOTIDE SEQUENCE [LARGE SCALE GENOMIC DNA]</scope>
    <source>
        <strain evidence="2">cv. Hass</strain>
    </source>
</reference>
<organism evidence="1 2">
    <name type="scientific">Persea americana</name>
    <name type="common">Avocado</name>
    <dbReference type="NCBI Taxonomy" id="3435"/>
    <lineage>
        <taxon>Eukaryota</taxon>
        <taxon>Viridiplantae</taxon>
        <taxon>Streptophyta</taxon>
        <taxon>Embryophyta</taxon>
        <taxon>Tracheophyta</taxon>
        <taxon>Spermatophyta</taxon>
        <taxon>Magnoliopsida</taxon>
        <taxon>Magnoliidae</taxon>
        <taxon>Laurales</taxon>
        <taxon>Lauraceae</taxon>
        <taxon>Persea</taxon>
    </lineage>
</organism>